<protein>
    <submittedName>
        <fullName evidence="2">Uncharacterized protein</fullName>
    </submittedName>
</protein>
<sequence>MEARPSASLSRVQSHHHHHKINRIGVDEGWSSTYRRVRRPADDEQYVVILRRSPPLFTPAMWNVHQVTPDGEQRTNNLCGAWNCRNEHLCGVCHPSVWKLLHWLKADSVQCFSR</sequence>
<evidence type="ECO:0000313" key="2">
    <source>
        <dbReference type="EMBL" id="KAK2160735.1"/>
    </source>
</evidence>
<gene>
    <name evidence="2" type="ORF">LSH36_127g05028</name>
</gene>
<dbReference type="EMBL" id="JAODUP010000127">
    <property type="protein sequence ID" value="KAK2160735.1"/>
    <property type="molecule type" value="Genomic_DNA"/>
</dbReference>
<dbReference type="AlphaFoldDB" id="A0AAD9N8H0"/>
<name>A0AAD9N8H0_9ANNE</name>
<keyword evidence="3" id="KW-1185">Reference proteome</keyword>
<reference evidence="2" key="1">
    <citation type="journal article" date="2023" name="Mol. Biol. Evol.">
        <title>Third-Generation Sequencing Reveals the Adaptive Role of the Epigenome in Three Deep-Sea Polychaetes.</title>
        <authorList>
            <person name="Perez M."/>
            <person name="Aroh O."/>
            <person name="Sun Y."/>
            <person name="Lan Y."/>
            <person name="Juniper S.K."/>
            <person name="Young C.R."/>
            <person name="Angers B."/>
            <person name="Qian P.Y."/>
        </authorList>
    </citation>
    <scope>NUCLEOTIDE SEQUENCE</scope>
    <source>
        <strain evidence="2">P08H-3</strain>
    </source>
</reference>
<organism evidence="2 3">
    <name type="scientific">Paralvinella palmiformis</name>
    <dbReference type="NCBI Taxonomy" id="53620"/>
    <lineage>
        <taxon>Eukaryota</taxon>
        <taxon>Metazoa</taxon>
        <taxon>Spiralia</taxon>
        <taxon>Lophotrochozoa</taxon>
        <taxon>Annelida</taxon>
        <taxon>Polychaeta</taxon>
        <taxon>Sedentaria</taxon>
        <taxon>Canalipalpata</taxon>
        <taxon>Terebellida</taxon>
        <taxon>Terebelliformia</taxon>
        <taxon>Alvinellidae</taxon>
        <taxon>Paralvinella</taxon>
    </lineage>
</organism>
<feature type="region of interest" description="Disordered" evidence="1">
    <location>
        <begin position="1"/>
        <end position="20"/>
    </location>
</feature>
<accession>A0AAD9N8H0</accession>
<dbReference type="Proteomes" id="UP001208570">
    <property type="component" value="Unassembled WGS sequence"/>
</dbReference>
<evidence type="ECO:0000313" key="3">
    <source>
        <dbReference type="Proteomes" id="UP001208570"/>
    </source>
</evidence>
<evidence type="ECO:0000256" key="1">
    <source>
        <dbReference type="SAM" id="MobiDB-lite"/>
    </source>
</evidence>
<comment type="caution">
    <text evidence="2">The sequence shown here is derived from an EMBL/GenBank/DDBJ whole genome shotgun (WGS) entry which is preliminary data.</text>
</comment>
<proteinExistence type="predicted"/>